<protein>
    <recommendedName>
        <fullName evidence="3">Mur ligase</fullName>
    </recommendedName>
</protein>
<reference evidence="1 2" key="1">
    <citation type="submission" date="2017-07" db="EMBL/GenBank/DDBJ databases">
        <title>Phylogenetic study on the rhizospheric bacterium Ochrobactrum sp. A44.</title>
        <authorList>
            <person name="Krzyzanowska D.M."/>
            <person name="Ossowicki A."/>
            <person name="Rajewska M."/>
            <person name="Maciag T."/>
            <person name="Kaczynski Z."/>
            <person name="Czerwicka M."/>
            <person name="Jafra S."/>
        </authorList>
    </citation>
    <scope>NUCLEOTIDE SEQUENCE [LARGE SCALE GENOMIC DNA]</scope>
    <source>
        <strain evidence="1 2">PR17</strain>
    </source>
</reference>
<dbReference type="Gene3D" id="1.50.10.10">
    <property type="match status" value="1"/>
</dbReference>
<accession>A0A256F0W9</accession>
<dbReference type="GO" id="GO:0005975">
    <property type="term" value="P:carbohydrate metabolic process"/>
    <property type="evidence" value="ECO:0007669"/>
    <property type="project" value="InterPro"/>
</dbReference>
<organism evidence="1 2">
    <name type="scientific">Brucella rhizosphaerae</name>
    <dbReference type="NCBI Taxonomy" id="571254"/>
    <lineage>
        <taxon>Bacteria</taxon>
        <taxon>Pseudomonadati</taxon>
        <taxon>Pseudomonadota</taxon>
        <taxon>Alphaproteobacteria</taxon>
        <taxon>Hyphomicrobiales</taxon>
        <taxon>Brucellaceae</taxon>
        <taxon>Brucella/Ochrobactrum group</taxon>
        <taxon>Brucella</taxon>
    </lineage>
</organism>
<dbReference type="AlphaFoldDB" id="A0A256F0W9"/>
<keyword evidence="2" id="KW-1185">Reference proteome</keyword>
<proteinExistence type="predicted"/>
<comment type="caution">
    <text evidence="1">The sequence shown here is derived from an EMBL/GenBank/DDBJ whole genome shotgun (WGS) entry which is preliminary data.</text>
</comment>
<sequence length="577" mass="66589">MVSDKLQNMLSRVHKALEQDIRPLDGQTPSFILFFSFTDTKSRAQTLTVTASTFKDCWNAGLEKLRQAIAKSKVDIRWLRIDWVESTEQIDKQELIKRLRQVKRNYFRYGISLDARFQTAFLETELNGNAMLYGGPSIPNAVLNEANFNRYAKRARGFEKTSVSDVEEFHIFSTQALFTTSDDDTLHQIAGAGPNAGRRTIEMMDLADIDGLIERGSRFLASQVDEAGRFIYGWHPCFDNEIKTYNTLRHTSTLYAMLESWEVTQDTTLKAAIERGLSHLTETLIKTATKGNAELAFLTEENGEIKLGGNAVCLLALVKYSELTGSDRYLPLLEKLALGILHMQDQETGKFSHVLNYPSLSVKEPFRIIYYDGEAAFGLMRLYLLTHDSRTQDARWLEAVEKAFNHFIEADHWKAHDHWLSYAVNELTRYRPEQKYYEFGIKNFADYLDFVSNRITTFPTLLELMMAAQQMIKRIEADPKLEPLMADVDLKKFYFALERRAHHLLNGHFWPELAMFYANPAKIEGSFFIRHHAFRVRIDDVEHYLSGFVAYRKYRLGMLSAESQKAFRQTELQTARS</sequence>
<gene>
    <name evidence="1" type="ORF">CEV32_2772</name>
</gene>
<evidence type="ECO:0008006" key="3">
    <source>
        <dbReference type="Google" id="ProtNLM"/>
    </source>
</evidence>
<dbReference type="RefSeq" id="WP_094579281.1">
    <property type="nucleotide sequence ID" value="NZ_JBHEEL010000005.1"/>
</dbReference>
<dbReference type="InterPro" id="IPR012341">
    <property type="entry name" value="6hp_glycosidase-like_sf"/>
</dbReference>
<evidence type="ECO:0000313" key="1">
    <source>
        <dbReference type="EMBL" id="OYR08061.1"/>
    </source>
</evidence>
<dbReference type="SUPFAM" id="SSF48208">
    <property type="entry name" value="Six-hairpin glycosidases"/>
    <property type="match status" value="1"/>
</dbReference>
<dbReference type="InterPro" id="IPR008928">
    <property type="entry name" value="6-hairpin_glycosidase_sf"/>
</dbReference>
<dbReference type="Proteomes" id="UP000216345">
    <property type="component" value="Unassembled WGS sequence"/>
</dbReference>
<name>A0A256F0W9_9HYPH</name>
<evidence type="ECO:0000313" key="2">
    <source>
        <dbReference type="Proteomes" id="UP000216345"/>
    </source>
</evidence>
<dbReference type="OrthoDB" id="9810718at2"/>
<dbReference type="EMBL" id="NNRK01000035">
    <property type="protein sequence ID" value="OYR08061.1"/>
    <property type="molecule type" value="Genomic_DNA"/>
</dbReference>